<dbReference type="PANTHER" id="PTHR23033">
    <property type="entry name" value="BETA1,3-GALACTOSYLTRANSFERASE"/>
    <property type="match status" value="1"/>
</dbReference>
<evidence type="ECO:0000256" key="11">
    <source>
        <dbReference type="ARBA" id="ARBA00023136"/>
    </source>
</evidence>
<comment type="subcellular location">
    <subcellularLocation>
        <location evidence="1">Membrane</location>
        <topology evidence="1">Single-pass type II membrane protein</topology>
    </subcellularLocation>
</comment>
<keyword evidence="5" id="KW-0328">Glycosyltransferase</keyword>
<evidence type="ECO:0000256" key="1">
    <source>
        <dbReference type="ARBA" id="ARBA00004606"/>
    </source>
</evidence>
<evidence type="ECO:0000256" key="2">
    <source>
        <dbReference type="ARBA" id="ARBA00004922"/>
    </source>
</evidence>
<comment type="pathway">
    <text evidence="2">Protein modification; protein glycosylation.</text>
</comment>
<name>A0A814ETK5_9BILA</name>
<keyword evidence="15" id="KW-1185">Reference proteome</keyword>
<evidence type="ECO:0000256" key="3">
    <source>
        <dbReference type="ARBA" id="ARBA00006462"/>
    </source>
</evidence>
<keyword evidence="7 12" id="KW-0812">Transmembrane</keyword>
<keyword evidence="6" id="KW-0808">Transferase</keyword>
<dbReference type="Gene3D" id="3.90.550.50">
    <property type="match status" value="1"/>
</dbReference>
<evidence type="ECO:0000256" key="7">
    <source>
        <dbReference type="ARBA" id="ARBA00022692"/>
    </source>
</evidence>
<dbReference type="GO" id="GO:0000166">
    <property type="term" value="F:nucleotide binding"/>
    <property type="evidence" value="ECO:0007669"/>
    <property type="project" value="UniProtKB-KW"/>
</dbReference>
<evidence type="ECO:0000256" key="10">
    <source>
        <dbReference type="ARBA" id="ARBA00022989"/>
    </source>
</evidence>
<sequence length="365" mass="42665">MIPQNKNLFFIIILTGLIILILYQSNSELYSYGQRIKTVFYQPEEKNISLSTDNWIYPDEDLTKNLPSVFCLIKTHPNNIKINKTLNIYKVWARKCDNYRFITLLPEHLRPKNSSETFEVFENFYMIQPKGLVRESHGDLSLKVYYSMIYAYQKFKPYDWYYIADDDAYVNMRNLKEFLKDKSTNESITYGYNFKVIVKDGYHSGGPGYVLSNAAFTTMTQKMIENINNCPNSGIDDVDISSCVRKYNGKKGKSIDEQGRERWLVMSLMTHFTGTYGGWLDGYAENPPRKGLNCCADNLIAVHYMSPRDVFRLDLAIEVQKNVLKLYDNYLKIGKNVTFKNIFKNYVLLEDIENDSNKYKELVNF</sequence>
<dbReference type="Proteomes" id="UP000663879">
    <property type="component" value="Unassembled WGS sequence"/>
</dbReference>
<keyword evidence="9" id="KW-0735">Signal-anchor</keyword>
<feature type="domain" description="Fringe-like glycosyltransferase" evidence="13">
    <location>
        <begin position="126"/>
        <end position="246"/>
    </location>
</feature>
<dbReference type="InterPro" id="IPR026050">
    <property type="entry name" value="C1GALT1/C1GALT1_chp1"/>
</dbReference>
<evidence type="ECO:0000256" key="8">
    <source>
        <dbReference type="ARBA" id="ARBA00022741"/>
    </source>
</evidence>
<evidence type="ECO:0000259" key="13">
    <source>
        <dbReference type="Pfam" id="PF02434"/>
    </source>
</evidence>
<keyword evidence="8" id="KW-0547">Nucleotide-binding</keyword>
<evidence type="ECO:0000256" key="6">
    <source>
        <dbReference type="ARBA" id="ARBA00022679"/>
    </source>
</evidence>
<dbReference type="EC" id="2.4.1.122" evidence="4"/>
<proteinExistence type="inferred from homology"/>
<dbReference type="PANTHER" id="PTHR23033:SF14">
    <property type="entry name" value="GLYCOPROTEIN-N-ACETYLGALACTOSAMINE 3-BETA-GALACTOSYLTRANSFERASE 1-RELATED"/>
    <property type="match status" value="1"/>
</dbReference>
<evidence type="ECO:0000313" key="15">
    <source>
        <dbReference type="Proteomes" id="UP000663879"/>
    </source>
</evidence>
<evidence type="ECO:0000256" key="4">
    <source>
        <dbReference type="ARBA" id="ARBA00012557"/>
    </source>
</evidence>
<dbReference type="AlphaFoldDB" id="A0A814ETK5"/>
<accession>A0A814ETK5</accession>
<comment type="caution">
    <text evidence="14">The sequence shown here is derived from an EMBL/GenBank/DDBJ whole genome shotgun (WGS) entry which is preliminary data.</text>
</comment>
<organism evidence="14 15">
    <name type="scientific">Brachionus calyciflorus</name>
    <dbReference type="NCBI Taxonomy" id="104777"/>
    <lineage>
        <taxon>Eukaryota</taxon>
        <taxon>Metazoa</taxon>
        <taxon>Spiralia</taxon>
        <taxon>Gnathifera</taxon>
        <taxon>Rotifera</taxon>
        <taxon>Eurotatoria</taxon>
        <taxon>Monogononta</taxon>
        <taxon>Pseudotrocha</taxon>
        <taxon>Ploima</taxon>
        <taxon>Brachionidae</taxon>
        <taxon>Brachionus</taxon>
    </lineage>
</organism>
<keyword evidence="10 12" id="KW-1133">Transmembrane helix</keyword>
<dbReference type="EMBL" id="CAJNOC010003236">
    <property type="protein sequence ID" value="CAF0973845.1"/>
    <property type="molecule type" value="Genomic_DNA"/>
</dbReference>
<dbReference type="Pfam" id="PF02434">
    <property type="entry name" value="Fringe"/>
    <property type="match status" value="1"/>
</dbReference>
<feature type="transmembrane region" description="Helical" evidence="12">
    <location>
        <begin position="7"/>
        <end position="25"/>
    </location>
</feature>
<dbReference type="GO" id="GO:0016020">
    <property type="term" value="C:membrane"/>
    <property type="evidence" value="ECO:0007669"/>
    <property type="project" value="UniProtKB-SubCell"/>
</dbReference>
<evidence type="ECO:0000256" key="5">
    <source>
        <dbReference type="ARBA" id="ARBA00022676"/>
    </source>
</evidence>
<evidence type="ECO:0000313" key="14">
    <source>
        <dbReference type="EMBL" id="CAF0973845.1"/>
    </source>
</evidence>
<gene>
    <name evidence="14" type="ORF">OXX778_LOCUS15061</name>
</gene>
<dbReference type="InterPro" id="IPR003378">
    <property type="entry name" value="Fringe-like_glycosylTrfase"/>
</dbReference>
<dbReference type="OrthoDB" id="414175at2759"/>
<keyword evidence="11 12" id="KW-0472">Membrane</keyword>
<dbReference type="GO" id="GO:0016263">
    <property type="term" value="F:glycoprotein-N-acetylgalactosamine 3-beta-galactosyltransferase activity"/>
    <property type="evidence" value="ECO:0007669"/>
    <property type="project" value="UniProtKB-EC"/>
</dbReference>
<reference evidence="14" key="1">
    <citation type="submission" date="2021-02" db="EMBL/GenBank/DDBJ databases">
        <authorList>
            <person name="Nowell W R."/>
        </authorList>
    </citation>
    <scope>NUCLEOTIDE SEQUENCE</scope>
    <source>
        <strain evidence="14">Ploen Becks lab</strain>
    </source>
</reference>
<protein>
    <recommendedName>
        <fullName evidence="4">N-acetylgalactosaminide beta-1,3-galactosyltransferase</fullName>
        <ecNumber evidence="4">2.4.1.122</ecNumber>
    </recommendedName>
</protein>
<evidence type="ECO:0000256" key="9">
    <source>
        <dbReference type="ARBA" id="ARBA00022968"/>
    </source>
</evidence>
<evidence type="ECO:0000256" key="12">
    <source>
        <dbReference type="SAM" id="Phobius"/>
    </source>
</evidence>
<comment type="similarity">
    <text evidence="3">Belongs to the glycosyltransferase 31 family. Beta3-Gal-T subfamily.</text>
</comment>